<dbReference type="EMBL" id="SNZH01000012">
    <property type="protein sequence ID" value="TDR40695.1"/>
    <property type="molecule type" value="Genomic_DNA"/>
</dbReference>
<organism evidence="3 4">
    <name type="scientific">Tahibacter aquaticus</name>
    <dbReference type="NCBI Taxonomy" id="520092"/>
    <lineage>
        <taxon>Bacteria</taxon>
        <taxon>Pseudomonadati</taxon>
        <taxon>Pseudomonadota</taxon>
        <taxon>Gammaproteobacteria</taxon>
        <taxon>Lysobacterales</taxon>
        <taxon>Rhodanobacteraceae</taxon>
        <taxon>Tahibacter</taxon>
    </lineage>
</organism>
<proteinExistence type="predicted"/>
<reference evidence="3 4" key="1">
    <citation type="submission" date="2019-03" db="EMBL/GenBank/DDBJ databases">
        <title>Genomic Encyclopedia of Type Strains, Phase IV (KMG-IV): sequencing the most valuable type-strain genomes for metagenomic binning, comparative biology and taxonomic classification.</title>
        <authorList>
            <person name="Goeker M."/>
        </authorList>
    </citation>
    <scope>NUCLEOTIDE SEQUENCE [LARGE SCALE GENOMIC DNA]</scope>
    <source>
        <strain evidence="3 4">DSM 21667</strain>
    </source>
</reference>
<evidence type="ECO:0000259" key="2">
    <source>
        <dbReference type="Pfam" id="PF13309"/>
    </source>
</evidence>
<dbReference type="AlphaFoldDB" id="A0A4R6YRG1"/>
<dbReference type="RefSeq" id="WP_133820070.1">
    <property type="nucleotide sequence ID" value="NZ_SNZH01000012.1"/>
</dbReference>
<evidence type="ECO:0000313" key="3">
    <source>
        <dbReference type="EMBL" id="TDR40695.1"/>
    </source>
</evidence>
<dbReference type="InterPro" id="IPR039445">
    <property type="entry name" value="DauR-like_HTH"/>
</dbReference>
<dbReference type="OrthoDB" id="9796595at2"/>
<feature type="domain" description="YheO-like" evidence="1">
    <location>
        <begin position="18"/>
        <end position="115"/>
    </location>
</feature>
<comment type="caution">
    <text evidence="3">The sequence shown here is derived from an EMBL/GenBank/DDBJ whole genome shotgun (WGS) entry which is preliminary data.</text>
</comment>
<gene>
    <name evidence="3" type="ORF">DFR29_1129</name>
</gene>
<dbReference type="InterPro" id="IPR013559">
    <property type="entry name" value="YheO"/>
</dbReference>
<dbReference type="PANTHER" id="PTHR35568">
    <property type="entry name" value="TRANSCRIPTIONAL REGULATOR DAUR"/>
    <property type="match status" value="1"/>
</dbReference>
<protein>
    <submittedName>
        <fullName evidence="3">Putative transcriptional regulator YheO</fullName>
    </submittedName>
</protein>
<dbReference type="PANTHER" id="PTHR35568:SF1">
    <property type="entry name" value="TRANSCRIPTIONAL REGULATOR DAUR"/>
    <property type="match status" value="1"/>
</dbReference>
<sequence>MSDKKSKPKDLVIAPQVLAMAEGVSHLLHPFAEVVLHDVERDQIAAIWNPISKRKVGDPSLLRSLPARQRDSAPYGPYEKVNWNGKRLKCVSVSLLDDRDSPMLMCINFDISAFDPILQLASIPQQQPSELFSRNWRERINQLTHDWIRNHGLTVETLNAEQRLALVRHLDEQGAFEARKSVEQMAAILGISRATAYSLRKAAQAEKS</sequence>
<dbReference type="Pfam" id="PF13309">
    <property type="entry name" value="HTH_22"/>
    <property type="match status" value="1"/>
</dbReference>
<feature type="domain" description="Transcriptional regulator DauR-like HTH" evidence="2">
    <location>
        <begin position="140"/>
        <end position="198"/>
    </location>
</feature>
<dbReference type="Pfam" id="PF08348">
    <property type="entry name" value="PAS_6"/>
    <property type="match status" value="1"/>
</dbReference>
<accession>A0A4R6YRG1</accession>
<evidence type="ECO:0000313" key="4">
    <source>
        <dbReference type="Proteomes" id="UP000295293"/>
    </source>
</evidence>
<evidence type="ECO:0000259" key="1">
    <source>
        <dbReference type="Pfam" id="PF08348"/>
    </source>
</evidence>
<dbReference type="InterPro" id="IPR039446">
    <property type="entry name" value="DauR-like"/>
</dbReference>
<name>A0A4R6YRG1_9GAMM</name>
<dbReference type="Proteomes" id="UP000295293">
    <property type="component" value="Unassembled WGS sequence"/>
</dbReference>
<keyword evidence="4" id="KW-1185">Reference proteome</keyword>